<dbReference type="AlphaFoldDB" id="A0A3N4IGJ9"/>
<evidence type="ECO:0000256" key="8">
    <source>
        <dbReference type="ARBA" id="ARBA00023136"/>
    </source>
</evidence>
<gene>
    <name evidence="11" type="ORF">BJ508DRAFT_6243</name>
</gene>
<dbReference type="InterPro" id="IPR040608">
    <property type="entry name" value="Snf8/Vps36"/>
</dbReference>
<dbReference type="SUPFAM" id="SSF46785">
    <property type="entry name" value="Winged helix' DNA-binding domain"/>
    <property type="match status" value="2"/>
</dbReference>
<evidence type="ECO:0000256" key="3">
    <source>
        <dbReference type="ARBA" id="ARBA00009834"/>
    </source>
</evidence>
<dbReference type="OrthoDB" id="283883at2759"/>
<dbReference type="Pfam" id="PF04157">
    <property type="entry name" value="EAP30"/>
    <property type="match status" value="1"/>
</dbReference>
<dbReference type="PIRSF" id="PIRSF017215">
    <property type="entry name" value="ESCRT2_Vps22"/>
    <property type="match status" value="1"/>
</dbReference>
<dbReference type="Proteomes" id="UP000275078">
    <property type="component" value="Unassembled WGS sequence"/>
</dbReference>
<dbReference type="FunFam" id="1.10.10.10:FF:000397">
    <property type="entry name" value="Vacuolar-sorting protein SNF8"/>
    <property type="match status" value="1"/>
</dbReference>
<evidence type="ECO:0000256" key="5">
    <source>
        <dbReference type="ARBA" id="ARBA00022490"/>
    </source>
</evidence>
<protein>
    <recommendedName>
        <fullName evidence="9">Vacuolar-sorting protein SNF8</fullName>
    </recommendedName>
</protein>
<dbReference type="Gene3D" id="6.10.140.180">
    <property type="match status" value="1"/>
</dbReference>
<dbReference type="PANTHER" id="PTHR12806:SF0">
    <property type="entry name" value="VACUOLAR-SORTING PROTEIN SNF8"/>
    <property type="match status" value="1"/>
</dbReference>
<evidence type="ECO:0000256" key="6">
    <source>
        <dbReference type="ARBA" id="ARBA00022753"/>
    </source>
</evidence>
<accession>A0A3N4IGJ9</accession>
<comment type="subcellular location">
    <subcellularLocation>
        <location evidence="2">Cytoplasm</location>
    </subcellularLocation>
    <subcellularLocation>
        <location evidence="1">Endosome membrane</location>
        <topology evidence="1">Peripheral membrane protein</topology>
    </subcellularLocation>
</comment>
<dbReference type="InterPro" id="IPR016689">
    <property type="entry name" value="ESCRT-2_cplx_Snf8"/>
</dbReference>
<dbReference type="EMBL" id="ML119654">
    <property type="protein sequence ID" value="RPA85273.1"/>
    <property type="molecule type" value="Genomic_DNA"/>
</dbReference>
<evidence type="ECO:0000256" key="9">
    <source>
        <dbReference type="PIRNR" id="PIRNR017215"/>
    </source>
</evidence>
<dbReference type="InterPro" id="IPR036390">
    <property type="entry name" value="WH_DNA-bd_sf"/>
</dbReference>
<reference evidence="11 12" key="1">
    <citation type="journal article" date="2018" name="Nat. Ecol. Evol.">
        <title>Pezizomycetes genomes reveal the molecular basis of ectomycorrhizal truffle lifestyle.</title>
        <authorList>
            <person name="Murat C."/>
            <person name="Payen T."/>
            <person name="Noel B."/>
            <person name="Kuo A."/>
            <person name="Morin E."/>
            <person name="Chen J."/>
            <person name="Kohler A."/>
            <person name="Krizsan K."/>
            <person name="Balestrini R."/>
            <person name="Da Silva C."/>
            <person name="Montanini B."/>
            <person name="Hainaut M."/>
            <person name="Levati E."/>
            <person name="Barry K.W."/>
            <person name="Belfiori B."/>
            <person name="Cichocki N."/>
            <person name="Clum A."/>
            <person name="Dockter R.B."/>
            <person name="Fauchery L."/>
            <person name="Guy J."/>
            <person name="Iotti M."/>
            <person name="Le Tacon F."/>
            <person name="Lindquist E.A."/>
            <person name="Lipzen A."/>
            <person name="Malagnac F."/>
            <person name="Mello A."/>
            <person name="Molinier V."/>
            <person name="Miyauchi S."/>
            <person name="Poulain J."/>
            <person name="Riccioni C."/>
            <person name="Rubini A."/>
            <person name="Sitrit Y."/>
            <person name="Splivallo R."/>
            <person name="Traeger S."/>
            <person name="Wang M."/>
            <person name="Zifcakova L."/>
            <person name="Wipf D."/>
            <person name="Zambonelli A."/>
            <person name="Paolocci F."/>
            <person name="Nowrousian M."/>
            <person name="Ottonello S."/>
            <person name="Baldrian P."/>
            <person name="Spatafora J.W."/>
            <person name="Henrissat B."/>
            <person name="Nagy L.G."/>
            <person name="Aury J.M."/>
            <person name="Wincker P."/>
            <person name="Grigoriev I.V."/>
            <person name="Bonfante P."/>
            <person name="Martin F.M."/>
        </authorList>
    </citation>
    <scope>NUCLEOTIDE SEQUENCE [LARGE SCALE GENOMIC DNA]</scope>
    <source>
        <strain evidence="11 12">RN42</strain>
    </source>
</reference>
<keyword evidence="8" id="KW-0472">Membrane</keyword>
<keyword evidence="12" id="KW-1185">Reference proteome</keyword>
<evidence type="ECO:0000313" key="11">
    <source>
        <dbReference type="EMBL" id="RPA85273.1"/>
    </source>
</evidence>
<name>A0A3N4IGJ9_ASCIM</name>
<dbReference type="InterPro" id="IPR036388">
    <property type="entry name" value="WH-like_DNA-bd_sf"/>
</dbReference>
<proteinExistence type="inferred from homology"/>
<evidence type="ECO:0000256" key="1">
    <source>
        <dbReference type="ARBA" id="ARBA00004481"/>
    </source>
</evidence>
<evidence type="ECO:0000256" key="7">
    <source>
        <dbReference type="ARBA" id="ARBA00022927"/>
    </source>
</evidence>
<organism evidence="11 12">
    <name type="scientific">Ascobolus immersus RN42</name>
    <dbReference type="NCBI Taxonomy" id="1160509"/>
    <lineage>
        <taxon>Eukaryota</taxon>
        <taxon>Fungi</taxon>
        <taxon>Dikarya</taxon>
        <taxon>Ascomycota</taxon>
        <taxon>Pezizomycotina</taxon>
        <taxon>Pezizomycetes</taxon>
        <taxon>Pezizales</taxon>
        <taxon>Ascobolaceae</taxon>
        <taxon>Ascobolus</taxon>
    </lineage>
</organism>
<dbReference type="STRING" id="1160509.A0A3N4IGJ9"/>
<feature type="region of interest" description="Disordered" evidence="10">
    <location>
        <begin position="1"/>
        <end position="25"/>
    </location>
</feature>
<dbReference type="PANTHER" id="PTHR12806">
    <property type="entry name" value="EAP30 SUBUNIT OF ELL COMPLEX"/>
    <property type="match status" value="1"/>
</dbReference>
<evidence type="ECO:0000256" key="10">
    <source>
        <dbReference type="SAM" id="MobiDB-lite"/>
    </source>
</evidence>
<dbReference type="GO" id="GO:0000814">
    <property type="term" value="C:ESCRT II complex"/>
    <property type="evidence" value="ECO:0007669"/>
    <property type="project" value="UniProtKB-UniRule"/>
</dbReference>
<comment type="function">
    <text evidence="9">Component of the endosomal sorting complex required for transport II (ESCRT-II), which is required for multivesicular body (MVB) formation and sorting of endosomal cargo proteins into MVBs.</text>
</comment>
<keyword evidence="4 9" id="KW-0813">Transport</keyword>
<keyword evidence="6" id="KW-0967">Endosome</keyword>
<comment type="subunit">
    <text evidence="9">Component of the endosomal sorting complex required for transport II (ESCRT-II).</text>
</comment>
<comment type="similarity">
    <text evidence="3 9">Belongs to the SNF8 family.</text>
</comment>
<evidence type="ECO:0000256" key="4">
    <source>
        <dbReference type="ARBA" id="ARBA00022448"/>
    </source>
</evidence>
<sequence>MRRSVGLSSLTRNAQTTTSYQTHGSNIRSTHISSLTTQFEVFRASISAFAQSHAKEIRDSPEFRNEFARMCSMIGVDPLASTRDVGANGVLGEGMEQFYWELAVRVVEVCRKFREENGGVMEVSEVREVIEKRQQKVDGSLVGGGGISDEDIIRAVETLSPLGSDFAILSIGKKKYIRSVPKELNQDQSVVLECAQVLGYVTMSMLRDNLDWDEARCGNVLQDMMSDALFWVDDQAEEREFWIPKFGA</sequence>
<keyword evidence="5" id="KW-0963">Cytoplasm</keyword>
<dbReference type="Gene3D" id="1.10.10.10">
    <property type="entry name" value="Winged helix-like DNA-binding domain superfamily/Winged helix DNA-binding domain"/>
    <property type="match status" value="2"/>
</dbReference>
<dbReference type="GO" id="GO:0043328">
    <property type="term" value="P:protein transport to vacuole involved in ubiquitin-dependent protein catabolic process via the multivesicular body sorting pathway"/>
    <property type="evidence" value="ECO:0007669"/>
    <property type="project" value="TreeGrafter"/>
</dbReference>
<evidence type="ECO:0000256" key="2">
    <source>
        <dbReference type="ARBA" id="ARBA00004496"/>
    </source>
</evidence>
<evidence type="ECO:0000313" key="12">
    <source>
        <dbReference type="Proteomes" id="UP000275078"/>
    </source>
</evidence>
<keyword evidence="7 9" id="KW-0653">Protein transport</keyword>